<accession>A0AAN7A0I4</accession>
<organism evidence="2 3">
    <name type="scientific">Chaetomidium leptoderma</name>
    <dbReference type="NCBI Taxonomy" id="669021"/>
    <lineage>
        <taxon>Eukaryota</taxon>
        <taxon>Fungi</taxon>
        <taxon>Dikarya</taxon>
        <taxon>Ascomycota</taxon>
        <taxon>Pezizomycotina</taxon>
        <taxon>Sordariomycetes</taxon>
        <taxon>Sordariomycetidae</taxon>
        <taxon>Sordariales</taxon>
        <taxon>Chaetomiaceae</taxon>
        <taxon>Chaetomidium</taxon>
    </lineage>
</organism>
<gene>
    <name evidence="2" type="ORF">C8A00DRAFT_29425</name>
</gene>
<dbReference type="EMBL" id="MU856848">
    <property type="protein sequence ID" value="KAK4157582.1"/>
    <property type="molecule type" value="Genomic_DNA"/>
</dbReference>
<reference evidence="2" key="1">
    <citation type="journal article" date="2023" name="Mol. Phylogenet. Evol.">
        <title>Genome-scale phylogeny and comparative genomics of the fungal order Sordariales.</title>
        <authorList>
            <person name="Hensen N."/>
            <person name="Bonometti L."/>
            <person name="Westerberg I."/>
            <person name="Brannstrom I.O."/>
            <person name="Guillou S."/>
            <person name="Cros-Aarteil S."/>
            <person name="Calhoun S."/>
            <person name="Haridas S."/>
            <person name="Kuo A."/>
            <person name="Mondo S."/>
            <person name="Pangilinan J."/>
            <person name="Riley R."/>
            <person name="LaButti K."/>
            <person name="Andreopoulos B."/>
            <person name="Lipzen A."/>
            <person name="Chen C."/>
            <person name="Yan M."/>
            <person name="Daum C."/>
            <person name="Ng V."/>
            <person name="Clum A."/>
            <person name="Steindorff A."/>
            <person name="Ohm R.A."/>
            <person name="Martin F."/>
            <person name="Silar P."/>
            <person name="Natvig D.O."/>
            <person name="Lalanne C."/>
            <person name="Gautier V."/>
            <person name="Ament-Velasquez S.L."/>
            <person name="Kruys A."/>
            <person name="Hutchinson M.I."/>
            <person name="Powell A.J."/>
            <person name="Barry K."/>
            <person name="Miller A.N."/>
            <person name="Grigoriev I.V."/>
            <person name="Debuchy R."/>
            <person name="Gladieux P."/>
            <person name="Hiltunen Thoren M."/>
            <person name="Johannesson H."/>
        </authorList>
    </citation>
    <scope>NUCLEOTIDE SEQUENCE</scope>
    <source>
        <strain evidence="2">CBS 538.74</strain>
    </source>
</reference>
<reference evidence="2" key="2">
    <citation type="submission" date="2023-05" db="EMBL/GenBank/DDBJ databases">
        <authorList>
            <consortium name="Lawrence Berkeley National Laboratory"/>
            <person name="Steindorff A."/>
            <person name="Hensen N."/>
            <person name="Bonometti L."/>
            <person name="Westerberg I."/>
            <person name="Brannstrom I.O."/>
            <person name="Guillou S."/>
            <person name="Cros-Aarteil S."/>
            <person name="Calhoun S."/>
            <person name="Haridas S."/>
            <person name="Kuo A."/>
            <person name="Mondo S."/>
            <person name="Pangilinan J."/>
            <person name="Riley R."/>
            <person name="Labutti K."/>
            <person name="Andreopoulos B."/>
            <person name="Lipzen A."/>
            <person name="Chen C."/>
            <person name="Yanf M."/>
            <person name="Daum C."/>
            <person name="Ng V."/>
            <person name="Clum A."/>
            <person name="Ohm R."/>
            <person name="Martin F."/>
            <person name="Silar P."/>
            <person name="Natvig D."/>
            <person name="Lalanne C."/>
            <person name="Gautier V."/>
            <person name="Ament-Velasquez S.L."/>
            <person name="Kruys A."/>
            <person name="Hutchinson M.I."/>
            <person name="Powell A.J."/>
            <person name="Barry K."/>
            <person name="Miller A.N."/>
            <person name="Grigoriev I.V."/>
            <person name="Debuchy R."/>
            <person name="Gladieux P."/>
            <person name="Thoren M.H."/>
            <person name="Johannesson H."/>
        </authorList>
    </citation>
    <scope>NUCLEOTIDE SEQUENCE</scope>
    <source>
        <strain evidence="2">CBS 538.74</strain>
    </source>
</reference>
<feature type="compositionally biased region" description="Low complexity" evidence="1">
    <location>
        <begin position="8"/>
        <end position="24"/>
    </location>
</feature>
<feature type="region of interest" description="Disordered" evidence="1">
    <location>
        <begin position="1"/>
        <end position="24"/>
    </location>
</feature>
<evidence type="ECO:0000313" key="2">
    <source>
        <dbReference type="EMBL" id="KAK4157582.1"/>
    </source>
</evidence>
<dbReference type="Proteomes" id="UP001302745">
    <property type="component" value="Unassembled WGS sequence"/>
</dbReference>
<evidence type="ECO:0000313" key="3">
    <source>
        <dbReference type="Proteomes" id="UP001302745"/>
    </source>
</evidence>
<sequence>MSSRRGRAAAQASAEQAAQPAAQNQDYAFNMFGWSMRIPDGTSREEPIVLNAYKPTTTPWERAATSMQTRGEQPWRPSLSLTPRERDAQDEAGVSQYLVVGFTIPGLKPDHFKKHPSQKKQMPVGVQLDPTSIISGTDLPHPILVVVRIQETEPEGTVLYALLNPQRGLCTPHHIGQKGCFYLPIFRDSTTDLKTRGPAWNKLVQKVSIRPTTQRPQPQSAKQAFKKARSTAKLVLDPARSLQCELSLLVESFIEFGQPWHIKEARRVVGDAEHDLDHIPKRTQEALKDFVDNGITSWSTEYSEKMIDDFYELWPETRERCELTPTDIGIMKGQVLAEGLQVQFRFLRSFVLLCKRKMRKREAEASGSEPDMSNICATILELVMDVFDEPAAAIPMDMDRPLIMAIKGTLERYLETSRKFDRELKETMGDQLFAKTTLPGIFAAFSDATDVDTAKLMYSHAMRYIIAAYKHRHRGLGEKLEDLVETLDKGLKDLKIEVINYLPCLRCAQGLASCSPEGWEDGDVDEAIDMGMKFLCVHMDGKSSKSNNSADGAYSDESSVQTALHKPNGYVVRMPKDKYYQSLNDIQANVEAEIIM</sequence>
<proteinExistence type="predicted"/>
<evidence type="ECO:0000256" key="1">
    <source>
        <dbReference type="SAM" id="MobiDB-lite"/>
    </source>
</evidence>
<keyword evidence="3" id="KW-1185">Reference proteome</keyword>
<dbReference type="AlphaFoldDB" id="A0AAN7A0I4"/>
<name>A0AAN7A0I4_9PEZI</name>
<protein>
    <submittedName>
        <fullName evidence="2">Uncharacterized protein</fullName>
    </submittedName>
</protein>
<comment type="caution">
    <text evidence="2">The sequence shown here is derived from an EMBL/GenBank/DDBJ whole genome shotgun (WGS) entry which is preliminary data.</text>
</comment>